<organism evidence="2 3">
    <name type="scientific">Tistrella arctica</name>
    <dbReference type="NCBI Taxonomy" id="3133430"/>
    <lineage>
        <taxon>Bacteria</taxon>
        <taxon>Pseudomonadati</taxon>
        <taxon>Pseudomonadota</taxon>
        <taxon>Alphaproteobacteria</taxon>
        <taxon>Geminicoccales</taxon>
        <taxon>Geminicoccaceae</taxon>
        <taxon>Tistrella</taxon>
    </lineage>
</organism>
<accession>A0ABU9YMG6</accession>
<dbReference type="EMBL" id="JBBKTW010000006">
    <property type="protein sequence ID" value="MEN2989997.1"/>
    <property type="molecule type" value="Genomic_DNA"/>
</dbReference>
<evidence type="ECO:0000313" key="2">
    <source>
        <dbReference type="EMBL" id="MEN2989997.1"/>
    </source>
</evidence>
<keyword evidence="3" id="KW-1185">Reference proteome</keyword>
<feature type="domain" description="Pol beta superfamily nucleotidyltransferase in conflict systems" evidence="1">
    <location>
        <begin position="34"/>
        <end position="288"/>
    </location>
</feature>
<evidence type="ECO:0000313" key="3">
    <source>
        <dbReference type="Proteomes" id="UP001413721"/>
    </source>
</evidence>
<dbReference type="InterPro" id="IPR049153">
    <property type="entry name" value="NTase-conflict"/>
</dbReference>
<sequence length="544" mass="58737">MIHVQVRMMTGPADTPPSPLIRSPMLDRAIEALTSWSQTVADQGLIGGAWLFGSAVNDDGLRFDADTSDLDVIVEVPWDSLGVSGRVAALHHLRNAKIDLEQTLLKILQRGSADDQIVSLVPVTSWERAHAVHKDGNSAILTDTPAIDLLSGGRLAGLADASHTVLAPPHRGLAQLVQKTRAGFLAISANGRVRFAIAAHADPVPKELIRSFAMATADPGMPAAETTDLARGLRELTLAVAAGASDDRAMHAYGVWLGVRQGARGKVAPVISVQDYLATIEMIFDRVARQYPAVTVLPADPPPSATPIAAPVPVTRPAPLPAEFVVSLKDTLGGRVADNLRAIAAARENMRARLTPAFTLRAEEHPRADALLAADDRGLSDADHALKLKVFARRTQLQARQARLTDGIDLILYHGGTLFPGHRGKALFRLLARCIDAWIAHAAIGLVNIGGGIEAWHPGFYPDEPLAFSFSDLPRTGGRLLTGEPPTRPWEGDVHGNFSPDVLAGSFVPELVSIWLHRRDRLAHLTRDDREVVFMIDRWRYGPR</sequence>
<reference evidence="2 3" key="1">
    <citation type="submission" date="2024-03" db="EMBL/GenBank/DDBJ databases">
        <title>High-quality draft genome sequencing of Tistrella sp. BH-R2-4.</title>
        <authorList>
            <person name="Dong C."/>
        </authorList>
    </citation>
    <scope>NUCLEOTIDE SEQUENCE [LARGE SCALE GENOMIC DNA]</scope>
    <source>
        <strain evidence="2 3">BH-R2-4</strain>
    </source>
</reference>
<dbReference type="Pfam" id="PF20697">
    <property type="entry name" value="NTase-conflict"/>
    <property type="match status" value="1"/>
</dbReference>
<dbReference type="RefSeq" id="WP_345937857.1">
    <property type="nucleotide sequence ID" value="NZ_JBBKTW010000006.1"/>
</dbReference>
<protein>
    <recommendedName>
        <fullName evidence="1">Pol beta superfamily nucleotidyltransferase in conflict systems domain-containing protein</fullName>
    </recommendedName>
</protein>
<gene>
    <name evidence="2" type="ORF">WG926_16890</name>
</gene>
<name>A0ABU9YMG6_9PROT</name>
<comment type="caution">
    <text evidence="2">The sequence shown here is derived from an EMBL/GenBank/DDBJ whole genome shotgun (WGS) entry which is preliminary data.</text>
</comment>
<evidence type="ECO:0000259" key="1">
    <source>
        <dbReference type="Pfam" id="PF20697"/>
    </source>
</evidence>
<dbReference type="Proteomes" id="UP001413721">
    <property type="component" value="Unassembled WGS sequence"/>
</dbReference>
<proteinExistence type="predicted"/>